<feature type="compositionally biased region" description="Acidic residues" evidence="2">
    <location>
        <begin position="267"/>
        <end position="286"/>
    </location>
</feature>
<feature type="region of interest" description="Disordered" evidence="2">
    <location>
        <begin position="213"/>
        <end position="317"/>
    </location>
</feature>
<evidence type="ECO:0000313" key="5">
    <source>
        <dbReference type="Proteomes" id="UP000189580"/>
    </source>
</evidence>
<feature type="compositionally biased region" description="Acidic residues" evidence="2">
    <location>
        <begin position="308"/>
        <end position="317"/>
    </location>
</feature>
<dbReference type="PANTHER" id="PTHR23325:SF1">
    <property type="entry name" value="SERUM RESPONSE FACTOR-BINDING PROTEIN 1"/>
    <property type="match status" value="1"/>
</dbReference>
<proteinExistence type="predicted"/>
<keyword evidence="5" id="KW-1185">Reference proteome</keyword>
<dbReference type="GO" id="GO:0030686">
    <property type="term" value="C:90S preribosome"/>
    <property type="evidence" value="ECO:0007669"/>
    <property type="project" value="TreeGrafter"/>
</dbReference>
<feature type="region of interest" description="Disordered" evidence="2">
    <location>
        <begin position="369"/>
        <end position="405"/>
    </location>
</feature>
<dbReference type="GO" id="GO:0030490">
    <property type="term" value="P:maturation of SSU-rRNA"/>
    <property type="evidence" value="ECO:0007669"/>
    <property type="project" value="TreeGrafter"/>
</dbReference>
<protein>
    <submittedName>
        <fullName evidence="4">Bud22p</fullName>
    </submittedName>
</protein>
<dbReference type="RefSeq" id="XP_018737968.1">
    <property type="nucleotide sequence ID" value="XM_018880117.1"/>
</dbReference>
<reference evidence="4 5" key="1">
    <citation type="submission" date="2016-02" db="EMBL/GenBank/DDBJ databases">
        <title>Complete genome sequence and transcriptome regulation of the pentose utilising yeast Sugiyamaella lignohabitans.</title>
        <authorList>
            <person name="Bellasio M."/>
            <person name="Peymann A."/>
            <person name="Valli M."/>
            <person name="Sipitzky M."/>
            <person name="Graf A."/>
            <person name="Sauer M."/>
            <person name="Marx H."/>
            <person name="Mattanovich D."/>
        </authorList>
    </citation>
    <scope>NUCLEOTIDE SEQUENCE [LARGE SCALE GENOMIC DNA]</scope>
    <source>
        <strain evidence="4 5">CBS 10342</strain>
    </source>
</reference>
<feature type="compositionally biased region" description="Acidic residues" evidence="2">
    <location>
        <begin position="241"/>
        <end position="255"/>
    </location>
</feature>
<sequence length="424" mass="47980">MSKENLLWKLDLLESQLKEDPTAAPTRLVKTKFAVGKEKKRTANKNMTAEEIEEQIREVKKTLVDRKIFHCKQVVQRALKKALTLEGLKIQKRIKAVKADDIKLKALNKEALAVKTFKADDLAKFIVLSTIFKLFLKNYEKHPDSAPEFLSQEVIKDAISKKAVVDKWENNQKNVYGRLCNNNLVKSGLQQMTVSVKFVAGLIDKTEAKSVLEKKSNIPQNNKSENQAGEPEKRAGNDTTGDSDAEGDFADFDDGANDHLVAGSDSESAESGDDDGEEEEEEEEHDDFFSSAAGGDLPTLATGYISGSDDDDNYDYDNDATVKAVTTERKNRRGQRARRKIWEMKYGSKANHVQKEKEERRVDYEKRQREFEERQARRAAKQATEPTKPIVKSHTTDDKPLHPSWEAKKKIVATAKFEGKKIKF</sequence>
<name>A0A167FMU5_9ASCO</name>
<evidence type="ECO:0000259" key="3">
    <source>
        <dbReference type="Pfam" id="PF09073"/>
    </source>
</evidence>
<keyword evidence="1" id="KW-0175">Coiled coil</keyword>
<feature type="compositionally biased region" description="Basic and acidic residues" evidence="2">
    <location>
        <begin position="394"/>
        <end position="405"/>
    </location>
</feature>
<organism evidence="4 5">
    <name type="scientific">Sugiyamaella lignohabitans</name>
    <dbReference type="NCBI Taxonomy" id="796027"/>
    <lineage>
        <taxon>Eukaryota</taxon>
        <taxon>Fungi</taxon>
        <taxon>Dikarya</taxon>
        <taxon>Ascomycota</taxon>
        <taxon>Saccharomycotina</taxon>
        <taxon>Dipodascomycetes</taxon>
        <taxon>Dipodascales</taxon>
        <taxon>Trichomonascaceae</taxon>
        <taxon>Sugiyamaella</taxon>
    </lineage>
</organism>
<dbReference type="InterPro" id="IPR015158">
    <property type="entry name" value="Bud22_dom"/>
</dbReference>
<dbReference type="EMBL" id="CP014503">
    <property type="protein sequence ID" value="ANB15491.1"/>
    <property type="molecule type" value="Genomic_DNA"/>
</dbReference>
<dbReference type="GO" id="GO:0005634">
    <property type="term" value="C:nucleus"/>
    <property type="evidence" value="ECO:0007669"/>
    <property type="project" value="TreeGrafter"/>
</dbReference>
<dbReference type="Proteomes" id="UP000189580">
    <property type="component" value="Chromosome b"/>
</dbReference>
<dbReference type="AlphaFoldDB" id="A0A167FMU5"/>
<dbReference type="KEGG" id="slb:AWJ20_3119"/>
<accession>A0A167FMU5</accession>
<evidence type="ECO:0000256" key="1">
    <source>
        <dbReference type="ARBA" id="ARBA00023054"/>
    </source>
</evidence>
<dbReference type="Pfam" id="PF09073">
    <property type="entry name" value="BUD22"/>
    <property type="match status" value="1"/>
</dbReference>
<evidence type="ECO:0000313" key="4">
    <source>
        <dbReference type="EMBL" id="ANB15491.1"/>
    </source>
</evidence>
<dbReference type="PANTHER" id="PTHR23325">
    <property type="entry name" value="SERUM RESPONSE FACTOR-BINDING"/>
    <property type="match status" value="1"/>
</dbReference>
<evidence type="ECO:0000256" key="2">
    <source>
        <dbReference type="SAM" id="MobiDB-lite"/>
    </source>
</evidence>
<dbReference type="OrthoDB" id="3364872at2759"/>
<feature type="domain" description="Bud22" evidence="3">
    <location>
        <begin position="70"/>
        <end position="424"/>
    </location>
</feature>
<gene>
    <name evidence="4" type="primary">BUD22</name>
    <name evidence="4" type="ORF">AWJ20_3119</name>
</gene>
<feature type="compositionally biased region" description="Polar residues" evidence="2">
    <location>
        <begin position="217"/>
        <end position="227"/>
    </location>
</feature>
<dbReference type="GeneID" id="30035106"/>
<dbReference type="InterPro" id="IPR037393">
    <property type="entry name" value="Bud22/SRFB1"/>
</dbReference>